<dbReference type="AlphaFoldDB" id="A0A7L6N0G5"/>
<dbReference type="Pfam" id="PF00216">
    <property type="entry name" value="Bac_DNA_binding"/>
    <property type="match status" value="1"/>
</dbReference>
<dbReference type="PANTHER" id="PTHR33175">
    <property type="entry name" value="DNA-BINDING PROTEIN HU"/>
    <property type="match status" value="1"/>
</dbReference>
<dbReference type="GO" id="GO:0003677">
    <property type="term" value="F:DNA binding"/>
    <property type="evidence" value="ECO:0007669"/>
    <property type="project" value="UniProtKB-KW"/>
</dbReference>
<dbReference type="InterPro" id="IPR010992">
    <property type="entry name" value="IHF-like_DNA-bd_dom_sf"/>
</dbReference>
<name>A0A7L6N0G5_9MOLU</name>
<dbReference type="GO" id="GO:0030261">
    <property type="term" value="P:chromosome condensation"/>
    <property type="evidence" value="ECO:0007669"/>
    <property type="project" value="UniProtKB-KW"/>
</dbReference>
<keyword evidence="5" id="KW-1185">Reference proteome</keyword>
<accession>A0A7L6N0G5</accession>
<protein>
    <submittedName>
        <fullName evidence="4">HU family DNA-binding protein</fullName>
    </submittedName>
</protein>
<dbReference type="Gene3D" id="4.10.520.10">
    <property type="entry name" value="IHF-like DNA-binding proteins"/>
    <property type="match status" value="1"/>
</dbReference>
<comment type="similarity">
    <text evidence="3">Belongs to the bacterial histone-like protein family.</text>
</comment>
<dbReference type="PANTHER" id="PTHR33175:SF3">
    <property type="entry name" value="DNA-BINDING PROTEIN HU-BETA"/>
    <property type="match status" value="1"/>
</dbReference>
<keyword evidence="1" id="KW-0226">DNA condensation</keyword>
<reference evidence="4 5" key="1">
    <citation type="submission" date="2020-04" db="EMBL/GenBank/DDBJ databases">
        <authorList>
            <person name="Zheng R.K."/>
            <person name="Sun C.M."/>
        </authorList>
    </citation>
    <scope>NUCLEOTIDE SEQUENCE [LARGE SCALE GENOMIC DNA]</scope>
    <source>
        <strain evidence="5">zrk29</strain>
    </source>
</reference>
<dbReference type="EMBL" id="CP051151">
    <property type="protein sequence ID" value="QLY39750.1"/>
    <property type="molecule type" value="Genomic_DNA"/>
</dbReference>
<dbReference type="KEGG" id="tbk:HF295_02290"/>
<dbReference type="Proteomes" id="UP000512167">
    <property type="component" value="Chromosome"/>
</dbReference>
<organism evidence="4 5">
    <name type="scientific">Hujiaoplasma nucleasis</name>
    <dbReference type="NCBI Taxonomy" id="2725268"/>
    <lineage>
        <taxon>Bacteria</taxon>
        <taxon>Bacillati</taxon>
        <taxon>Mycoplasmatota</taxon>
        <taxon>Mollicutes</taxon>
        <taxon>Candidatus Izemoplasmatales</taxon>
        <taxon>Hujiaoplasmataceae</taxon>
        <taxon>Hujiaoplasma</taxon>
    </lineage>
</organism>
<evidence type="ECO:0000313" key="4">
    <source>
        <dbReference type="EMBL" id="QLY39750.1"/>
    </source>
</evidence>
<dbReference type="SMART" id="SM00411">
    <property type="entry name" value="BHL"/>
    <property type="match status" value="1"/>
</dbReference>
<evidence type="ECO:0000313" key="5">
    <source>
        <dbReference type="Proteomes" id="UP000512167"/>
    </source>
</evidence>
<dbReference type="PRINTS" id="PR01727">
    <property type="entry name" value="DNABINDINGHU"/>
</dbReference>
<dbReference type="GO" id="GO:0030527">
    <property type="term" value="F:structural constituent of chromatin"/>
    <property type="evidence" value="ECO:0007669"/>
    <property type="project" value="InterPro"/>
</dbReference>
<gene>
    <name evidence="4" type="ORF">HF295_02290</name>
</gene>
<sequence>MNKSELVARIADLAELSKKDAEKALNSTVLAIEEALVQGEKVVLTGFGTFAVKTRKARKGHDPRTGEEIHIPALQAPTFKAGKVLKEKVR</sequence>
<evidence type="ECO:0000256" key="2">
    <source>
        <dbReference type="ARBA" id="ARBA00023125"/>
    </source>
</evidence>
<keyword evidence="2 4" id="KW-0238">DNA-binding</keyword>
<proteinExistence type="inferred from homology"/>
<dbReference type="RefSeq" id="WP_312032230.1">
    <property type="nucleotide sequence ID" value="NZ_CP051151.1"/>
</dbReference>
<dbReference type="SUPFAM" id="SSF47729">
    <property type="entry name" value="IHF-like DNA-binding proteins"/>
    <property type="match status" value="1"/>
</dbReference>
<dbReference type="CDD" id="cd13831">
    <property type="entry name" value="HU"/>
    <property type="match status" value="1"/>
</dbReference>
<evidence type="ECO:0000256" key="3">
    <source>
        <dbReference type="RuleBase" id="RU003939"/>
    </source>
</evidence>
<evidence type="ECO:0000256" key="1">
    <source>
        <dbReference type="ARBA" id="ARBA00023067"/>
    </source>
</evidence>
<dbReference type="InterPro" id="IPR000119">
    <property type="entry name" value="Hist_DNA-bd"/>
</dbReference>